<evidence type="ECO:0000313" key="1">
    <source>
        <dbReference type="EMBL" id="MDY0394823.1"/>
    </source>
</evidence>
<dbReference type="RefSeq" id="WP_390354091.1">
    <property type="nucleotide sequence ID" value="NZ_JBHUIZ010000005.1"/>
</dbReference>
<sequence length="64" mass="7806">MAKPILEWESCGICEEKKEQGIHLYNMFICCECEYNMIHTEPREEKYHYYLQKLKNISQPKLYS</sequence>
<evidence type="ECO:0000313" key="2">
    <source>
        <dbReference type="Proteomes" id="UP001281447"/>
    </source>
</evidence>
<gene>
    <name evidence="1" type="ORF">RWE15_10580</name>
</gene>
<dbReference type="InterPro" id="IPR019700">
    <property type="entry name" value="Sigma-G_inhibitor_Gin"/>
</dbReference>
<name>A0ABU5C667_9BACI</name>
<proteinExistence type="predicted"/>
<keyword evidence="2" id="KW-1185">Reference proteome</keyword>
<dbReference type="EMBL" id="JAWDIP010000003">
    <property type="protein sequence ID" value="MDY0394823.1"/>
    <property type="molecule type" value="Genomic_DNA"/>
</dbReference>
<reference evidence="1 2" key="1">
    <citation type="submission" date="2023-10" db="EMBL/GenBank/DDBJ databases">
        <title>Virgibacillus halophilus 5B73C genome.</title>
        <authorList>
            <person name="Miliotis G."/>
            <person name="Sengupta P."/>
            <person name="Hameed A."/>
            <person name="Chuvochina M."/>
            <person name="Mcdonagh F."/>
            <person name="Simpson A.C."/>
            <person name="Singh N.K."/>
            <person name="Rekha P.D."/>
            <person name="Raman K."/>
            <person name="Hugenholtz P."/>
            <person name="Venkateswaran K."/>
        </authorList>
    </citation>
    <scope>NUCLEOTIDE SEQUENCE [LARGE SCALE GENOMIC DNA]</scope>
    <source>
        <strain evidence="1 2">5B73C</strain>
    </source>
</reference>
<organism evidence="1 2">
    <name type="scientific">Tigheibacillus halophilus</name>
    <dbReference type="NCBI Taxonomy" id="361280"/>
    <lineage>
        <taxon>Bacteria</taxon>
        <taxon>Bacillati</taxon>
        <taxon>Bacillota</taxon>
        <taxon>Bacilli</taxon>
        <taxon>Bacillales</taxon>
        <taxon>Bacillaceae</taxon>
        <taxon>Tigheibacillus</taxon>
    </lineage>
</organism>
<accession>A0ABU5C667</accession>
<dbReference type="Pfam" id="PF10764">
    <property type="entry name" value="Gin"/>
    <property type="match status" value="1"/>
</dbReference>
<comment type="caution">
    <text evidence="1">The sequence shown here is derived from an EMBL/GenBank/DDBJ whole genome shotgun (WGS) entry which is preliminary data.</text>
</comment>
<dbReference type="Proteomes" id="UP001281447">
    <property type="component" value="Unassembled WGS sequence"/>
</dbReference>
<protein>
    <submittedName>
        <fullName evidence="1">Sigma factor G inhibitor Gin</fullName>
    </submittedName>
</protein>